<gene>
    <name evidence="1" type="ORF">METZ01_LOCUS415705</name>
</gene>
<proteinExistence type="predicted"/>
<protein>
    <submittedName>
        <fullName evidence="1">Uncharacterized protein</fullName>
    </submittedName>
</protein>
<evidence type="ECO:0000313" key="1">
    <source>
        <dbReference type="EMBL" id="SVD62851.1"/>
    </source>
</evidence>
<accession>A0A382WXX9</accession>
<reference evidence="1" key="1">
    <citation type="submission" date="2018-05" db="EMBL/GenBank/DDBJ databases">
        <authorList>
            <person name="Lanie J.A."/>
            <person name="Ng W.-L."/>
            <person name="Kazmierczak K.M."/>
            <person name="Andrzejewski T.M."/>
            <person name="Davidsen T.M."/>
            <person name="Wayne K.J."/>
            <person name="Tettelin H."/>
            <person name="Glass J.I."/>
            <person name="Rusch D."/>
            <person name="Podicherti R."/>
            <person name="Tsui H.-C.T."/>
            <person name="Winkler M.E."/>
        </authorList>
    </citation>
    <scope>NUCLEOTIDE SEQUENCE</scope>
</reference>
<sequence length="83" mass="9610">MSDENIGDSMTPTEQKIEKFHTIVGADISYRFEKQITDAVMELAEMLEHRFLDNETKVDYATHVFAKVLDDLMDLLEHPSHLN</sequence>
<dbReference type="EMBL" id="UINC01162865">
    <property type="protein sequence ID" value="SVD62851.1"/>
    <property type="molecule type" value="Genomic_DNA"/>
</dbReference>
<name>A0A382WXX9_9ZZZZ</name>
<dbReference type="AlphaFoldDB" id="A0A382WXX9"/>
<organism evidence="1">
    <name type="scientific">marine metagenome</name>
    <dbReference type="NCBI Taxonomy" id="408172"/>
    <lineage>
        <taxon>unclassified sequences</taxon>
        <taxon>metagenomes</taxon>
        <taxon>ecological metagenomes</taxon>
    </lineage>
</organism>